<evidence type="ECO:0000256" key="8">
    <source>
        <dbReference type="PIRSR" id="PIRSR037215-1"/>
    </source>
</evidence>
<dbReference type="AlphaFoldDB" id="A0A9D9HNV9"/>
<feature type="binding site" evidence="9">
    <location>
        <position position="152"/>
    </location>
    <ligand>
        <name>Zn(2+)</name>
        <dbReference type="ChEBI" id="CHEBI:29105"/>
        <label>2</label>
    </ligand>
</feature>
<gene>
    <name evidence="11" type="primary">pepT</name>
    <name evidence="11" type="ORF">IAA81_03070</name>
</gene>
<feature type="binding site" evidence="9">
    <location>
        <position position="209"/>
    </location>
    <ligand>
        <name>Zn(2+)</name>
        <dbReference type="ChEBI" id="CHEBI:29105"/>
        <label>1</label>
    </ligand>
</feature>
<dbReference type="InterPro" id="IPR002933">
    <property type="entry name" value="Peptidase_M20"/>
</dbReference>
<dbReference type="PANTHER" id="PTHR42994">
    <property type="entry name" value="PEPTIDASE T"/>
    <property type="match status" value="1"/>
</dbReference>
<dbReference type="GO" id="GO:0045148">
    <property type="term" value="F:tripeptide aminopeptidase activity"/>
    <property type="evidence" value="ECO:0007669"/>
    <property type="project" value="UniProtKB-UniRule"/>
</dbReference>
<dbReference type="SUPFAM" id="SSF53187">
    <property type="entry name" value="Zn-dependent exopeptidases"/>
    <property type="match status" value="1"/>
</dbReference>
<feature type="binding site" evidence="9">
    <location>
        <position position="152"/>
    </location>
    <ligand>
        <name>Zn(2+)</name>
        <dbReference type="ChEBI" id="CHEBI:29105"/>
        <label>1</label>
    </ligand>
</feature>
<dbReference type="InterPro" id="IPR011650">
    <property type="entry name" value="Peptidase_M20_dimer"/>
</dbReference>
<evidence type="ECO:0000256" key="7">
    <source>
        <dbReference type="NCBIfam" id="TIGR01882"/>
    </source>
</evidence>
<reference evidence="11" key="2">
    <citation type="journal article" date="2021" name="PeerJ">
        <title>Extensive microbial diversity within the chicken gut microbiome revealed by metagenomics and culture.</title>
        <authorList>
            <person name="Gilroy R."/>
            <person name="Ravi A."/>
            <person name="Getino M."/>
            <person name="Pursley I."/>
            <person name="Horton D.L."/>
            <person name="Alikhan N.F."/>
            <person name="Baker D."/>
            <person name="Gharbi K."/>
            <person name="Hall N."/>
            <person name="Watson M."/>
            <person name="Adriaenssens E.M."/>
            <person name="Foster-Nyarko E."/>
            <person name="Jarju S."/>
            <person name="Secka A."/>
            <person name="Antonio M."/>
            <person name="Oren A."/>
            <person name="Chaudhuri R.R."/>
            <person name="La Ragione R."/>
            <person name="Hildebrand F."/>
            <person name="Pallen M.J."/>
        </authorList>
    </citation>
    <scope>NUCLEOTIDE SEQUENCE</scope>
    <source>
        <strain evidence="11">10532</strain>
    </source>
</reference>
<comment type="cofactor">
    <cofactor evidence="9">
        <name>Zn(2+)</name>
        <dbReference type="ChEBI" id="CHEBI:29105"/>
    </cofactor>
    <text evidence="9">Binds 2 Zn(2+) ions per subunit.</text>
</comment>
<dbReference type="InterPro" id="IPR036264">
    <property type="entry name" value="Bact_exopeptidase_dim_dom"/>
</dbReference>
<comment type="caution">
    <text evidence="11">The sequence shown here is derived from an EMBL/GenBank/DDBJ whole genome shotgun (WGS) entry which is preliminary data.</text>
</comment>
<dbReference type="Pfam" id="PF07687">
    <property type="entry name" value="M20_dimer"/>
    <property type="match status" value="1"/>
</dbReference>
<dbReference type="EMBL" id="JADIMM010000037">
    <property type="protein sequence ID" value="MBO8457194.1"/>
    <property type="molecule type" value="Genomic_DNA"/>
</dbReference>
<keyword evidence="2" id="KW-0645">Protease</keyword>
<dbReference type="Proteomes" id="UP000823638">
    <property type="component" value="Unassembled WGS sequence"/>
</dbReference>
<dbReference type="Gene3D" id="3.30.70.360">
    <property type="match status" value="1"/>
</dbReference>
<feature type="binding site" evidence="9">
    <location>
        <position position="187"/>
    </location>
    <ligand>
        <name>Zn(2+)</name>
        <dbReference type="ChEBI" id="CHEBI:29105"/>
        <label>2</label>
    </ligand>
</feature>
<organism evidence="11 12">
    <name type="scientific">Candidatus Gallitreponema excrementavium</name>
    <dbReference type="NCBI Taxonomy" id="2840840"/>
    <lineage>
        <taxon>Bacteria</taxon>
        <taxon>Pseudomonadati</taxon>
        <taxon>Spirochaetota</taxon>
        <taxon>Spirochaetia</taxon>
        <taxon>Spirochaetales</taxon>
        <taxon>Candidatus Gallitreponema</taxon>
    </lineage>
</organism>
<feature type="binding site" evidence="9">
    <location>
        <position position="91"/>
    </location>
    <ligand>
        <name>Zn(2+)</name>
        <dbReference type="ChEBI" id="CHEBI:29105"/>
        <label>1</label>
    </ligand>
</feature>
<dbReference type="GO" id="GO:0008270">
    <property type="term" value="F:zinc ion binding"/>
    <property type="evidence" value="ECO:0007669"/>
    <property type="project" value="InterPro"/>
</dbReference>
<dbReference type="NCBIfam" id="TIGR01882">
    <property type="entry name" value="peptidase-T"/>
    <property type="match status" value="1"/>
</dbReference>
<dbReference type="NCBIfam" id="NF003976">
    <property type="entry name" value="PRK05469.1"/>
    <property type="match status" value="1"/>
</dbReference>
<accession>A0A9D9HNV9</accession>
<evidence type="ECO:0000313" key="12">
    <source>
        <dbReference type="Proteomes" id="UP000823638"/>
    </source>
</evidence>
<evidence type="ECO:0000256" key="9">
    <source>
        <dbReference type="PIRSR" id="PIRSR037215-2"/>
    </source>
</evidence>
<dbReference type="InterPro" id="IPR001261">
    <property type="entry name" value="ArgE/DapE_CS"/>
</dbReference>
<evidence type="ECO:0000256" key="1">
    <source>
        <dbReference type="ARBA" id="ARBA00009692"/>
    </source>
</evidence>
<feature type="binding site" evidence="9">
    <location>
        <position position="391"/>
    </location>
    <ligand>
        <name>Zn(2+)</name>
        <dbReference type="ChEBI" id="CHEBI:29105"/>
        <label>2</label>
    </ligand>
</feature>
<dbReference type="NCBIfam" id="NF009920">
    <property type="entry name" value="PRK13381.1"/>
    <property type="match status" value="1"/>
</dbReference>
<feature type="active site" description="Proton acceptor" evidence="8">
    <location>
        <position position="186"/>
    </location>
</feature>
<comment type="similarity">
    <text evidence="1">Belongs to the peptidase M20B family.</text>
</comment>
<evidence type="ECO:0000256" key="3">
    <source>
        <dbReference type="ARBA" id="ARBA00022723"/>
    </source>
</evidence>
<proteinExistence type="inferred from homology"/>
<evidence type="ECO:0000313" key="11">
    <source>
        <dbReference type="EMBL" id="MBO8457194.1"/>
    </source>
</evidence>
<keyword evidence="4 11" id="KW-0378">Hydrolase</keyword>
<evidence type="ECO:0000259" key="10">
    <source>
        <dbReference type="Pfam" id="PF07687"/>
    </source>
</evidence>
<evidence type="ECO:0000256" key="2">
    <source>
        <dbReference type="ARBA" id="ARBA00022670"/>
    </source>
</evidence>
<name>A0A9D9HNV9_9SPIR</name>
<dbReference type="InterPro" id="IPR010161">
    <property type="entry name" value="Peptidase_M20B"/>
</dbReference>
<evidence type="ECO:0000256" key="6">
    <source>
        <dbReference type="ARBA" id="ARBA00023049"/>
    </source>
</evidence>
<dbReference type="GO" id="GO:0006518">
    <property type="term" value="P:peptide metabolic process"/>
    <property type="evidence" value="ECO:0007669"/>
    <property type="project" value="InterPro"/>
</dbReference>
<keyword evidence="3 9" id="KW-0479">Metal-binding</keyword>
<protein>
    <recommendedName>
        <fullName evidence="7">Peptidase T</fullName>
        <ecNumber evidence="7">3.4.11.4</ecNumber>
    </recommendedName>
</protein>
<keyword evidence="5 9" id="KW-0862">Zinc</keyword>
<sequence length="424" mass="47138">MEFEDLDFYRENLIKRFVRYAETPSQSSTKTADEGKTFPSTPGQRKFAEVLSSEIKALGFPCETDENSYVISVIESSPGCEKLPSVLFSAHLDTSDEVSGTGVKPRIFENYQGETLELGEGICLNPGDYPDLKDSFGETIITASGDTLLGADDKAGIAIIMEILEFLNRNPDFKHGEIKIMFSPDEETGHGMDKVPLDKIRTTLAYTLDGGKAPEVECECFNAYKAEVAFKGVSIHPGEAKDKMVNSVFLAGEFLSRIPRKERPETTEKYQGFYYPGEICGSTEETVLTLLLRDFTDSGIQKKQEFLTKTASLLMKKHPGSQITLEFTRQYSNMKKFLDKTPLAMELLMEGVKRAGLNPVIKPIRGGTDGSRLSEMGIPTPNIFTGGHNFHSKKEWLSVEQMVLSFRTVVEILRINVEKGGINV</sequence>
<dbReference type="SUPFAM" id="SSF55031">
    <property type="entry name" value="Bacterial exopeptidase dimerisation domain"/>
    <property type="match status" value="1"/>
</dbReference>
<dbReference type="GO" id="GO:0006508">
    <property type="term" value="P:proteolysis"/>
    <property type="evidence" value="ECO:0007669"/>
    <property type="project" value="UniProtKB-UniRule"/>
</dbReference>
<keyword evidence="11" id="KW-0031">Aminopeptidase</keyword>
<dbReference type="GO" id="GO:0008237">
    <property type="term" value="F:metallopeptidase activity"/>
    <property type="evidence" value="ECO:0007669"/>
    <property type="project" value="UniProtKB-KW"/>
</dbReference>
<reference evidence="11" key="1">
    <citation type="submission" date="2020-10" db="EMBL/GenBank/DDBJ databases">
        <authorList>
            <person name="Gilroy R."/>
        </authorList>
    </citation>
    <scope>NUCLEOTIDE SEQUENCE</scope>
    <source>
        <strain evidence="11">10532</strain>
    </source>
</reference>
<dbReference type="PROSITE" id="PS00758">
    <property type="entry name" value="ARGE_DAPE_CPG2_1"/>
    <property type="match status" value="1"/>
</dbReference>
<evidence type="ECO:0000256" key="5">
    <source>
        <dbReference type="ARBA" id="ARBA00022833"/>
    </source>
</evidence>
<dbReference type="PIRSF" id="PIRSF037215">
    <property type="entry name" value="Peptidase_M20B"/>
    <property type="match status" value="1"/>
</dbReference>
<dbReference type="Gene3D" id="3.40.630.10">
    <property type="entry name" value="Zn peptidases"/>
    <property type="match status" value="1"/>
</dbReference>
<dbReference type="PANTHER" id="PTHR42994:SF1">
    <property type="entry name" value="PEPTIDASE T"/>
    <property type="match status" value="1"/>
</dbReference>
<evidence type="ECO:0000256" key="4">
    <source>
        <dbReference type="ARBA" id="ARBA00022801"/>
    </source>
</evidence>
<dbReference type="EC" id="3.4.11.4" evidence="7"/>
<dbReference type="Pfam" id="PF01546">
    <property type="entry name" value="Peptidase_M20"/>
    <property type="match status" value="1"/>
</dbReference>
<keyword evidence="6" id="KW-0482">Metalloprotease</keyword>
<feature type="active site" evidence="8">
    <location>
        <position position="93"/>
    </location>
</feature>
<feature type="domain" description="Peptidase M20 dimerisation" evidence="10">
    <location>
        <begin position="222"/>
        <end position="278"/>
    </location>
</feature>
<dbReference type="PROSITE" id="PS00759">
    <property type="entry name" value="ARGE_DAPE_CPG2_2"/>
    <property type="match status" value="1"/>
</dbReference>